<name>A0ABR6DIU1_9HYPH</name>
<protein>
    <recommendedName>
        <fullName evidence="3">Glycosyltransferase</fullName>
    </recommendedName>
</protein>
<comment type="caution">
    <text evidence="1">The sequence shown here is derived from an EMBL/GenBank/DDBJ whole genome shotgun (WGS) entry which is preliminary data.</text>
</comment>
<keyword evidence="2" id="KW-1185">Reference proteome</keyword>
<evidence type="ECO:0008006" key="3">
    <source>
        <dbReference type="Google" id="ProtNLM"/>
    </source>
</evidence>
<dbReference type="Proteomes" id="UP000565455">
    <property type="component" value="Unassembled WGS sequence"/>
</dbReference>
<proteinExistence type="predicted"/>
<gene>
    <name evidence="1" type="ORF">GGQ91_005125</name>
</gene>
<sequence length="263" mass="29802">MSEDATALVFLARGYEDDHLDRFRRFIRSYASFSTGQPTHLHVIFKGFHTAEHERSARLLFEALPHTAHVMEDVGFDIGAYAAVVGYLNDPYVCFLNSNSEIISENWLRKLISNLRDPAVGMVGATGSCESLNYLHPDFPRFPNPHLRTNAFALRVKDAQRFLDGIYIREKIDAWRFESGPDSLTRRVFSAALTCLVVGRDGRGYGPSAWIDSETFRQGLQSNLLVGDNVTRAYFDMSPSERDRIVFKTWGGFVHPRLFASTL</sequence>
<dbReference type="GeneID" id="96606721"/>
<organism evidence="1 2">
    <name type="scientific">Methylobacterium fujisawaense</name>
    <dbReference type="NCBI Taxonomy" id="107400"/>
    <lineage>
        <taxon>Bacteria</taxon>
        <taxon>Pseudomonadati</taxon>
        <taxon>Pseudomonadota</taxon>
        <taxon>Alphaproteobacteria</taxon>
        <taxon>Hyphomicrobiales</taxon>
        <taxon>Methylobacteriaceae</taxon>
        <taxon>Methylobacterium</taxon>
    </lineage>
</organism>
<evidence type="ECO:0000313" key="1">
    <source>
        <dbReference type="EMBL" id="MBA9065703.1"/>
    </source>
</evidence>
<accession>A0ABR6DIU1</accession>
<evidence type="ECO:0000313" key="2">
    <source>
        <dbReference type="Proteomes" id="UP000565455"/>
    </source>
</evidence>
<dbReference type="EMBL" id="JACJIM010000009">
    <property type="protein sequence ID" value="MBA9065703.1"/>
    <property type="molecule type" value="Genomic_DNA"/>
</dbReference>
<reference evidence="1 2" key="1">
    <citation type="submission" date="2020-08" db="EMBL/GenBank/DDBJ databases">
        <title>Genomic Encyclopedia of Type Strains, Phase IV (KMG-IV): sequencing the most valuable type-strain genomes for metagenomic binning, comparative biology and taxonomic classification.</title>
        <authorList>
            <person name="Goeker M."/>
        </authorList>
    </citation>
    <scope>NUCLEOTIDE SEQUENCE [LARGE SCALE GENOMIC DNA]</scope>
    <source>
        <strain evidence="1 2">DSM 5686</strain>
    </source>
</reference>
<dbReference type="RefSeq" id="WP_182593088.1">
    <property type="nucleotide sequence ID" value="NZ_JACJIM010000009.1"/>
</dbReference>